<sequence length="115" mass="12715">MLFSIITLPIAAGLGFILLFSVAAPTGRTNLRSDNVYDAKSHVSVSIRSYSDDSKTQNWVTLWEEENYKGASKTFKSAKACVDLFHGKPDPNDKAWNNRAQSAQPGHCTKCMLFS</sequence>
<reference evidence="1" key="1">
    <citation type="journal article" date="2020" name="Stud. Mycol.">
        <title>101 Dothideomycetes genomes: a test case for predicting lifestyles and emergence of pathogens.</title>
        <authorList>
            <person name="Haridas S."/>
            <person name="Albert R."/>
            <person name="Binder M."/>
            <person name="Bloem J."/>
            <person name="Labutti K."/>
            <person name="Salamov A."/>
            <person name="Andreopoulos B."/>
            <person name="Baker S."/>
            <person name="Barry K."/>
            <person name="Bills G."/>
            <person name="Bluhm B."/>
            <person name="Cannon C."/>
            <person name="Castanera R."/>
            <person name="Culley D."/>
            <person name="Daum C."/>
            <person name="Ezra D."/>
            <person name="Gonzalez J."/>
            <person name="Henrissat B."/>
            <person name="Kuo A."/>
            <person name="Liang C."/>
            <person name="Lipzen A."/>
            <person name="Lutzoni F."/>
            <person name="Magnuson J."/>
            <person name="Mondo S."/>
            <person name="Nolan M."/>
            <person name="Ohm R."/>
            <person name="Pangilinan J."/>
            <person name="Park H.-J."/>
            <person name="Ramirez L."/>
            <person name="Alfaro M."/>
            <person name="Sun H."/>
            <person name="Tritt A."/>
            <person name="Yoshinaga Y."/>
            <person name="Zwiers L.-H."/>
            <person name="Turgeon B."/>
            <person name="Goodwin S."/>
            <person name="Spatafora J."/>
            <person name="Crous P."/>
            <person name="Grigoriev I."/>
        </authorList>
    </citation>
    <scope>NUCLEOTIDE SEQUENCE</scope>
    <source>
        <strain evidence="1">CBS 473.64</strain>
    </source>
</reference>
<evidence type="ECO:0000313" key="1">
    <source>
        <dbReference type="EMBL" id="KAF2636293.1"/>
    </source>
</evidence>
<dbReference type="OrthoDB" id="10518929at2759"/>
<protein>
    <submittedName>
        <fullName evidence="1">Uncharacterized protein</fullName>
    </submittedName>
</protein>
<evidence type="ECO:0000313" key="2">
    <source>
        <dbReference type="Proteomes" id="UP000799753"/>
    </source>
</evidence>
<keyword evidence="2" id="KW-1185">Reference proteome</keyword>
<dbReference type="EMBL" id="MU006799">
    <property type="protein sequence ID" value="KAF2636293.1"/>
    <property type="molecule type" value="Genomic_DNA"/>
</dbReference>
<dbReference type="AlphaFoldDB" id="A0A6A6RP75"/>
<accession>A0A6A6RP75</accession>
<dbReference type="Proteomes" id="UP000799753">
    <property type="component" value="Unassembled WGS sequence"/>
</dbReference>
<proteinExistence type="predicted"/>
<dbReference type="Gene3D" id="2.60.20.10">
    <property type="entry name" value="Crystallins"/>
    <property type="match status" value="1"/>
</dbReference>
<gene>
    <name evidence="1" type="ORF">P280DRAFT_522236</name>
</gene>
<name>A0A6A6RP75_9PLEO</name>
<organism evidence="1 2">
    <name type="scientific">Massarina eburnea CBS 473.64</name>
    <dbReference type="NCBI Taxonomy" id="1395130"/>
    <lineage>
        <taxon>Eukaryota</taxon>
        <taxon>Fungi</taxon>
        <taxon>Dikarya</taxon>
        <taxon>Ascomycota</taxon>
        <taxon>Pezizomycotina</taxon>
        <taxon>Dothideomycetes</taxon>
        <taxon>Pleosporomycetidae</taxon>
        <taxon>Pleosporales</taxon>
        <taxon>Massarineae</taxon>
        <taxon>Massarinaceae</taxon>
        <taxon>Massarina</taxon>
    </lineage>
</organism>